<dbReference type="Pfam" id="PF10947">
    <property type="entry name" value="DUF2628"/>
    <property type="match status" value="1"/>
</dbReference>
<organism evidence="2 3">
    <name type="scientific">Methylorubrum rhodinum</name>
    <dbReference type="NCBI Taxonomy" id="29428"/>
    <lineage>
        <taxon>Bacteria</taxon>
        <taxon>Pseudomonadati</taxon>
        <taxon>Pseudomonadota</taxon>
        <taxon>Alphaproteobacteria</taxon>
        <taxon>Hyphomicrobiales</taxon>
        <taxon>Methylobacteriaceae</taxon>
        <taxon>Methylorubrum</taxon>
    </lineage>
</organism>
<feature type="transmembrane region" description="Helical" evidence="1">
    <location>
        <begin position="47"/>
        <end position="67"/>
    </location>
</feature>
<keyword evidence="1" id="KW-1133">Transmembrane helix</keyword>
<keyword evidence="1" id="KW-0472">Membrane</keyword>
<dbReference type="InterPro" id="IPR024399">
    <property type="entry name" value="DUF2628"/>
</dbReference>
<evidence type="ECO:0000256" key="1">
    <source>
        <dbReference type="SAM" id="Phobius"/>
    </source>
</evidence>
<keyword evidence="3" id="KW-1185">Reference proteome</keyword>
<dbReference type="RefSeq" id="WP_183566225.1">
    <property type="nucleotide sequence ID" value="NZ_JACHOP010000003.1"/>
</dbReference>
<proteinExistence type="predicted"/>
<evidence type="ECO:0008006" key="4">
    <source>
        <dbReference type="Google" id="ProtNLM"/>
    </source>
</evidence>
<feature type="transmembrane region" description="Helical" evidence="1">
    <location>
        <begin position="73"/>
        <end position="91"/>
    </location>
</feature>
<dbReference type="EMBL" id="JACHOP010000003">
    <property type="protein sequence ID" value="MBB5756452.1"/>
    <property type="molecule type" value="Genomic_DNA"/>
</dbReference>
<dbReference type="Proteomes" id="UP000583454">
    <property type="component" value="Unassembled WGS sequence"/>
</dbReference>
<name>A0A840ZET9_9HYPH</name>
<reference evidence="2 3" key="1">
    <citation type="submission" date="2020-08" db="EMBL/GenBank/DDBJ databases">
        <title>Genomic Encyclopedia of Type Strains, Phase IV (KMG-IV): sequencing the most valuable type-strain genomes for metagenomic binning, comparative biology and taxonomic classification.</title>
        <authorList>
            <person name="Goeker M."/>
        </authorList>
    </citation>
    <scope>NUCLEOTIDE SEQUENCE [LARGE SCALE GENOMIC DNA]</scope>
    <source>
        <strain evidence="2 3">DSM 2163</strain>
    </source>
</reference>
<accession>A0A840ZET9</accession>
<comment type="caution">
    <text evidence="2">The sequence shown here is derived from an EMBL/GenBank/DDBJ whole genome shotgun (WGS) entry which is preliminary data.</text>
</comment>
<dbReference type="AlphaFoldDB" id="A0A840ZET9"/>
<keyword evidence="1" id="KW-0812">Transmembrane</keyword>
<evidence type="ECO:0000313" key="2">
    <source>
        <dbReference type="EMBL" id="MBB5756452.1"/>
    </source>
</evidence>
<protein>
    <recommendedName>
        <fullName evidence="4">DUF2628 domain-containing protein</fullName>
    </recommendedName>
</protein>
<sequence length="160" mass="17336">MRTYTLHVPEGAARGDALALDRAQIVRDGFAPRAFAFTVLWFLWHRLWLAAILVFAGLVALSVAGHALGLSPVAGLIVTGLASLLIGLEASSLRRWTYGRRGLPARDAVIAASHEEAEMKLAARWLDRDAAARPAPTARLAARRDEDTALGFFPAREGLR</sequence>
<evidence type="ECO:0000313" key="3">
    <source>
        <dbReference type="Proteomes" id="UP000583454"/>
    </source>
</evidence>
<gene>
    <name evidence="2" type="ORF">HNR00_001150</name>
</gene>